<geneLocation type="plasmid" evidence="3 4">
    <name>plas2</name>
</geneLocation>
<evidence type="ECO:0000313" key="4">
    <source>
        <dbReference type="Proteomes" id="UP000515297"/>
    </source>
</evidence>
<dbReference type="Proteomes" id="UP000515297">
    <property type="component" value="Plasmid plas2"/>
</dbReference>
<evidence type="ECO:0000256" key="1">
    <source>
        <dbReference type="SAM" id="MobiDB-lite"/>
    </source>
</evidence>
<protein>
    <submittedName>
        <fullName evidence="3">Uncharacterized protein</fullName>
    </submittedName>
</protein>
<proteinExistence type="predicted"/>
<name>A0A7G6W158_9SPHN</name>
<reference evidence="3 4" key="1">
    <citation type="submission" date="2020-08" db="EMBL/GenBank/DDBJ databases">
        <authorList>
            <person name="Liu G."/>
            <person name="Sun C."/>
        </authorList>
    </citation>
    <scope>NUCLEOTIDE SEQUENCE [LARGE SCALE GENOMIC DNA]</scope>
    <source>
        <strain evidence="3 4">OT19</strain>
        <plasmid evidence="3 4">plas2</plasmid>
    </source>
</reference>
<accession>A0A7G6W158</accession>
<organism evidence="3 4">
    <name type="scientific">Croceicoccus marinus</name>
    <dbReference type="NCBI Taxonomy" id="450378"/>
    <lineage>
        <taxon>Bacteria</taxon>
        <taxon>Pseudomonadati</taxon>
        <taxon>Pseudomonadota</taxon>
        <taxon>Alphaproteobacteria</taxon>
        <taxon>Sphingomonadales</taxon>
        <taxon>Erythrobacteraceae</taxon>
        <taxon>Croceicoccus</taxon>
    </lineage>
</organism>
<dbReference type="AlphaFoldDB" id="A0A7G6W158"/>
<dbReference type="RefSeq" id="WP_185886158.1">
    <property type="nucleotide sequence ID" value="NZ_CP060054.1"/>
</dbReference>
<feature type="compositionally biased region" description="Polar residues" evidence="1">
    <location>
        <begin position="109"/>
        <end position="125"/>
    </location>
</feature>
<evidence type="ECO:0000256" key="2">
    <source>
        <dbReference type="SAM" id="Phobius"/>
    </source>
</evidence>
<keyword evidence="3" id="KW-0614">Plasmid</keyword>
<keyword evidence="2" id="KW-0472">Membrane</keyword>
<feature type="region of interest" description="Disordered" evidence="1">
    <location>
        <begin position="103"/>
        <end position="125"/>
    </location>
</feature>
<sequence length="125" mass="12982">MQRMMGASNLSVLNTSSWFLAGLAPIALALNLSGAERAADQVAAYILFGAVGIFSWMALANLRSGVSRTFRVVYHGSANALISPVVLIAMAGCMTLAANSIDKPRSDLTGATTAPRPQSLPSSRG</sequence>
<evidence type="ECO:0000313" key="3">
    <source>
        <dbReference type="EMBL" id="QNE07723.1"/>
    </source>
</evidence>
<gene>
    <name evidence="3" type="ORF">H4O24_20070</name>
</gene>
<dbReference type="EMBL" id="CP060054">
    <property type="protein sequence ID" value="QNE07723.1"/>
    <property type="molecule type" value="Genomic_DNA"/>
</dbReference>
<feature type="transmembrane region" description="Helical" evidence="2">
    <location>
        <begin position="78"/>
        <end position="98"/>
    </location>
</feature>
<feature type="transmembrane region" description="Helical" evidence="2">
    <location>
        <begin position="45"/>
        <end position="66"/>
    </location>
</feature>
<keyword evidence="2" id="KW-1133">Transmembrane helix</keyword>
<keyword evidence="2" id="KW-0812">Transmembrane</keyword>